<protein>
    <submittedName>
        <fullName evidence="1">Uncharacterized protein</fullName>
    </submittedName>
</protein>
<proteinExistence type="predicted"/>
<evidence type="ECO:0000313" key="1">
    <source>
        <dbReference type="EMBL" id="MST84751.1"/>
    </source>
</evidence>
<reference evidence="1 2" key="1">
    <citation type="submission" date="2019-08" db="EMBL/GenBank/DDBJ databases">
        <title>In-depth cultivation of the pig gut microbiome towards novel bacterial diversity and tailored functional studies.</title>
        <authorList>
            <person name="Wylensek D."/>
            <person name="Hitch T.C.A."/>
            <person name="Clavel T."/>
        </authorList>
    </citation>
    <scope>NUCLEOTIDE SEQUENCE [LARGE SCALE GENOMIC DNA]</scope>
    <source>
        <strain evidence="1 2">LKV-178-WT-2A</strain>
    </source>
</reference>
<evidence type="ECO:0000313" key="2">
    <source>
        <dbReference type="Proteomes" id="UP000438914"/>
    </source>
</evidence>
<organism evidence="1 2">
    <name type="scientific">Hallella mizrahii</name>
    <dbReference type="NCBI Taxonomy" id="2606637"/>
    <lineage>
        <taxon>Bacteria</taxon>
        <taxon>Pseudomonadati</taxon>
        <taxon>Bacteroidota</taxon>
        <taxon>Bacteroidia</taxon>
        <taxon>Bacteroidales</taxon>
        <taxon>Prevotellaceae</taxon>
        <taxon>Hallella</taxon>
    </lineage>
</organism>
<comment type="caution">
    <text evidence="1">The sequence shown here is derived from an EMBL/GenBank/DDBJ whole genome shotgun (WGS) entry which is preliminary data.</text>
</comment>
<dbReference type="AlphaFoldDB" id="A0A7K0KFP5"/>
<dbReference type="Proteomes" id="UP000438914">
    <property type="component" value="Unassembled WGS sequence"/>
</dbReference>
<dbReference type="EMBL" id="VUNG01000020">
    <property type="protein sequence ID" value="MST84751.1"/>
    <property type="molecule type" value="Genomic_DNA"/>
</dbReference>
<sequence>MSNIKSVNVRMSRIGFHGVEINKVVYVPSVDITYTDTNKKKLSIFAPVSDGNKGLKRKDFHGVVVCGDFFVILFTNEWEILSEDCKLLATMKPCGTPIQADEDEFIVREGNIITWYDKNGNNTGSRELTAEEIEYLDKK</sequence>
<dbReference type="RefSeq" id="WP_154534326.1">
    <property type="nucleotide sequence ID" value="NZ_VUNG01000020.1"/>
</dbReference>
<name>A0A7K0KFP5_9BACT</name>
<keyword evidence="2" id="KW-1185">Reference proteome</keyword>
<gene>
    <name evidence="1" type="ORF">FYJ73_08745</name>
</gene>
<accession>A0A7K0KFP5</accession>